<protein>
    <submittedName>
        <fullName evidence="3">Retinol dehydrogenase 12</fullName>
    </submittedName>
</protein>
<dbReference type="RefSeq" id="XP_024742773.1">
    <property type="nucleotide sequence ID" value="XM_024870632.1"/>
</dbReference>
<dbReference type="PANTHER" id="PTHR24320:SF33">
    <property type="entry name" value="OXIDOREDUCTASE BLI-4, MITOCHONDRIAL-RELATED"/>
    <property type="match status" value="1"/>
</dbReference>
<dbReference type="OrthoDB" id="191139at2759"/>
<dbReference type="SUPFAM" id="SSF51735">
    <property type="entry name" value="NAD(P)-binding Rossmann-fold domains"/>
    <property type="match status" value="1"/>
</dbReference>
<name>A0A2J6TS79_9HELO</name>
<dbReference type="STRING" id="1095630.A0A2J6TS79"/>
<dbReference type="InterPro" id="IPR036291">
    <property type="entry name" value="NAD(P)-bd_dom_sf"/>
</dbReference>
<dbReference type="PRINTS" id="PR00081">
    <property type="entry name" value="GDHRDH"/>
</dbReference>
<evidence type="ECO:0000256" key="2">
    <source>
        <dbReference type="ARBA" id="ARBA00023002"/>
    </source>
</evidence>
<comment type="similarity">
    <text evidence="1">Belongs to the short-chain dehydrogenases/reductases (SDR) family.</text>
</comment>
<sequence>MMTLRLSSPAPLLKFLHRQCSSRLIISVSSSFNFKNINPSRSRSLHTKPPKMAAIVDTVRSTIAENFGGASHSLAKPEHQFSLSEVPDLSGKVALVTGGSEGIGYGCTHTLLSHNISKLFILSLSQEVVDGALNSISEEMGPEAARKVTWVKCDVGNWKAVAKTAEEVAEKTDRLDILILNAARGIMTYQLTEYGVDRHMAVNHFGHVILASHLMPLMKKTAEKGDFVRIVTLGSNAHQATPSDCKFESLEELNTDLGPNGQYGRAKLAQMLYAKFLNKHLTQGKEPKILANTVHPGFVDTKMSQEDIHEPYPLGGYAMSVGMKPFKKDQWQGCVSAVFAATKTERSGEYVCPPAIPEKGNALFQDEKLAESLMALTRKVVKEKMYEESIGKGCPMEFY</sequence>
<keyword evidence="2" id="KW-0560">Oxidoreductase</keyword>
<dbReference type="EMBL" id="KZ613745">
    <property type="protein sequence ID" value="PMD65869.1"/>
    <property type="molecule type" value="Genomic_DNA"/>
</dbReference>
<dbReference type="Gene3D" id="3.40.50.720">
    <property type="entry name" value="NAD(P)-binding Rossmann-like Domain"/>
    <property type="match status" value="1"/>
</dbReference>
<dbReference type="Pfam" id="PF00106">
    <property type="entry name" value="adh_short"/>
    <property type="match status" value="1"/>
</dbReference>
<dbReference type="InParanoid" id="A0A2J6TS79"/>
<gene>
    <name evidence="3" type="ORF">K444DRAFT_155139</name>
</gene>
<accession>A0A2J6TS79</accession>
<dbReference type="Proteomes" id="UP000235371">
    <property type="component" value="Unassembled WGS sequence"/>
</dbReference>
<dbReference type="AlphaFoldDB" id="A0A2J6TS79"/>
<dbReference type="GO" id="GO:0016491">
    <property type="term" value="F:oxidoreductase activity"/>
    <property type="evidence" value="ECO:0007669"/>
    <property type="project" value="UniProtKB-KW"/>
</dbReference>
<dbReference type="GeneID" id="36578714"/>
<keyword evidence="4" id="KW-1185">Reference proteome</keyword>
<reference evidence="3 4" key="1">
    <citation type="submission" date="2016-04" db="EMBL/GenBank/DDBJ databases">
        <title>A degradative enzymes factory behind the ericoid mycorrhizal symbiosis.</title>
        <authorList>
            <consortium name="DOE Joint Genome Institute"/>
            <person name="Martino E."/>
            <person name="Morin E."/>
            <person name="Grelet G."/>
            <person name="Kuo A."/>
            <person name="Kohler A."/>
            <person name="Daghino S."/>
            <person name="Barry K."/>
            <person name="Choi C."/>
            <person name="Cichocki N."/>
            <person name="Clum A."/>
            <person name="Copeland A."/>
            <person name="Hainaut M."/>
            <person name="Haridas S."/>
            <person name="Labutti K."/>
            <person name="Lindquist E."/>
            <person name="Lipzen A."/>
            <person name="Khouja H.-R."/>
            <person name="Murat C."/>
            <person name="Ohm R."/>
            <person name="Olson A."/>
            <person name="Spatafora J."/>
            <person name="Veneault-Fourrey C."/>
            <person name="Henrissat B."/>
            <person name="Grigoriev I."/>
            <person name="Martin F."/>
            <person name="Perotto S."/>
        </authorList>
    </citation>
    <scope>NUCLEOTIDE SEQUENCE [LARGE SCALE GENOMIC DNA]</scope>
    <source>
        <strain evidence="3 4">E</strain>
    </source>
</reference>
<evidence type="ECO:0000256" key="1">
    <source>
        <dbReference type="ARBA" id="ARBA00006484"/>
    </source>
</evidence>
<evidence type="ECO:0000313" key="4">
    <source>
        <dbReference type="Proteomes" id="UP000235371"/>
    </source>
</evidence>
<dbReference type="PANTHER" id="PTHR24320">
    <property type="entry name" value="RETINOL DEHYDROGENASE"/>
    <property type="match status" value="1"/>
</dbReference>
<organism evidence="3 4">
    <name type="scientific">Hyaloscypha bicolor E</name>
    <dbReference type="NCBI Taxonomy" id="1095630"/>
    <lineage>
        <taxon>Eukaryota</taxon>
        <taxon>Fungi</taxon>
        <taxon>Dikarya</taxon>
        <taxon>Ascomycota</taxon>
        <taxon>Pezizomycotina</taxon>
        <taxon>Leotiomycetes</taxon>
        <taxon>Helotiales</taxon>
        <taxon>Hyaloscyphaceae</taxon>
        <taxon>Hyaloscypha</taxon>
        <taxon>Hyaloscypha bicolor</taxon>
    </lineage>
</organism>
<proteinExistence type="inferred from homology"/>
<dbReference type="InterPro" id="IPR002347">
    <property type="entry name" value="SDR_fam"/>
</dbReference>
<evidence type="ECO:0000313" key="3">
    <source>
        <dbReference type="EMBL" id="PMD65869.1"/>
    </source>
</evidence>